<dbReference type="InterPro" id="IPR025991">
    <property type="entry name" value="Chemoreceptor_zinc-bind_dom"/>
</dbReference>
<keyword evidence="3" id="KW-1185">Reference proteome</keyword>
<gene>
    <name evidence="2" type="ORF">SAMN04487991_3741</name>
</gene>
<feature type="domain" description="Chemoreceptor zinc-binding" evidence="1">
    <location>
        <begin position="24"/>
        <end position="91"/>
    </location>
</feature>
<sequence>MPHHDQNHVTHHDDSQIRDAICGHVDWLRKFAVSLETGKLDRSAHDISCDDRCDFGQWLTTLRADPNDPAMEKLDVIKALHSRFHRYAGEIAGRLEAGEKENAHARFTSPAFKRVTNSLVLNLNDWRQDFKPLMV</sequence>
<proteinExistence type="predicted"/>
<organism evidence="2 3">
    <name type="scientific">Celeribacter neptunius</name>
    <dbReference type="NCBI Taxonomy" id="588602"/>
    <lineage>
        <taxon>Bacteria</taxon>
        <taxon>Pseudomonadati</taxon>
        <taxon>Pseudomonadota</taxon>
        <taxon>Alphaproteobacteria</taxon>
        <taxon>Rhodobacterales</taxon>
        <taxon>Roseobacteraceae</taxon>
        <taxon>Celeribacter</taxon>
    </lineage>
</organism>
<dbReference type="OrthoDB" id="7508312at2"/>
<keyword evidence="2" id="KW-0675">Receptor</keyword>
<dbReference type="AlphaFoldDB" id="A0A1I3WGX0"/>
<evidence type="ECO:0000313" key="2">
    <source>
        <dbReference type="EMBL" id="SFK06640.1"/>
    </source>
</evidence>
<dbReference type="EMBL" id="FORH01000008">
    <property type="protein sequence ID" value="SFK06640.1"/>
    <property type="molecule type" value="Genomic_DNA"/>
</dbReference>
<evidence type="ECO:0000259" key="1">
    <source>
        <dbReference type="Pfam" id="PF13682"/>
    </source>
</evidence>
<accession>A0A1I3WGX0</accession>
<evidence type="ECO:0000313" key="3">
    <source>
        <dbReference type="Proteomes" id="UP000199630"/>
    </source>
</evidence>
<dbReference type="Pfam" id="PF13682">
    <property type="entry name" value="CZB"/>
    <property type="match status" value="1"/>
</dbReference>
<dbReference type="STRING" id="588602.SAMN04487991_3741"/>
<dbReference type="Gene3D" id="1.20.120.30">
    <property type="entry name" value="Aspartate receptor, ligand-binding domain"/>
    <property type="match status" value="1"/>
</dbReference>
<protein>
    <submittedName>
        <fullName evidence="2">Chemoreceptor zinc-binding domain-containing protein</fullName>
    </submittedName>
</protein>
<dbReference type="Proteomes" id="UP000199630">
    <property type="component" value="Unassembled WGS sequence"/>
</dbReference>
<reference evidence="3" key="1">
    <citation type="submission" date="2016-10" db="EMBL/GenBank/DDBJ databases">
        <authorList>
            <person name="Varghese N."/>
            <person name="Submissions S."/>
        </authorList>
    </citation>
    <scope>NUCLEOTIDE SEQUENCE [LARGE SCALE GENOMIC DNA]</scope>
    <source>
        <strain evidence="3">DSM 26471</strain>
    </source>
</reference>
<name>A0A1I3WGX0_9RHOB</name>